<name>A0A829WTR5_GLUOY</name>
<dbReference type="EMBL" id="BARJ01000005">
    <property type="protein sequence ID" value="GEM16523.1"/>
    <property type="molecule type" value="Genomic_DNA"/>
</dbReference>
<accession>A0A829WTR5</accession>
<dbReference type="AlphaFoldDB" id="A0A829WTR5"/>
<reference evidence="2 3" key="1">
    <citation type="submission" date="2013-04" db="EMBL/GenBank/DDBJ databases">
        <title>Gluconobacter oxydans NBRC 3293 whole genome sequence.</title>
        <authorList>
            <person name="Matsutani M."/>
            <person name="Yakushi T."/>
            <person name="Matsushita K."/>
        </authorList>
    </citation>
    <scope>NUCLEOTIDE SEQUENCE [LARGE SCALE GENOMIC DNA]</scope>
    <source>
        <strain evidence="2 3">NBRC 3293</strain>
    </source>
</reference>
<evidence type="ECO:0000313" key="3">
    <source>
        <dbReference type="Proteomes" id="UP000484858"/>
    </source>
</evidence>
<keyword evidence="1" id="KW-0175">Coiled coil</keyword>
<comment type="caution">
    <text evidence="2">The sequence shown here is derived from an EMBL/GenBank/DDBJ whole genome shotgun (WGS) entry which is preliminary data.</text>
</comment>
<protein>
    <submittedName>
        <fullName evidence="2">Uncharacterized protein</fullName>
    </submittedName>
</protein>
<evidence type="ECO:0000313" key="2">
    <source>
        <dbReference type="EMBL" id="GEM16523.1"/>
    </source>
</evidence>
<gene>
    <name evidence="2" type="ORF">NBRC3293_1020</name>
</gene>
<sequence>MSLRDDLASVQKEIHALDARQEQEYELRQKTQDLISALRKEFEQVVSVDQEIEEFYREKISQGIMGGDAVSSLTLPDSLAHKKAKRDNLKEQLSAAENYLQRQEGEDKPTAERLSELKDELENTVHMLMAALASQRSERVTAAWDNYLKELIDLWGLTHVNFLQRPVYIPLGAQIYPQNAPMRADQRALSACMGAGINEQRLHASYASRLVAARSQWEKVKEILKKDAYADVSGLCSDLSAVS</sequence>
<dbReference type="Proteomes" id="UP000484858">
    <property type="component" value="Unassembled WGS sequence"/>
</dbReference>
<feature type="coiled-coil region" evidence="1">
    <location>
        <begin position="79"/>
        <end position="138"/>
    </location>
</feature>
<proteinExistence type="predicted"/>
<dbReference type="RefSeq" id="WP_172492380.1">
    <property type="nucleotide sequence ID" value="NZ_BARJ01000005.1"/>
</dbReference>
<organism evidence="2 3">
    <name type="scientific">Gluconobacter oxydans NBRC 3293</name>
    <dbReference type="NCBI Taxonomy" id="1315969"/>
    <lineage>
        <taxon>Bacteria</taxon>
        <taxon>Pseudomonadati</taxon>
        <taxon>Pseudomonadota</taxon>
        <taxon>Alphaproteobacteria</taxon>
        <taxon>Acetobacterales</taxon>
        <taxon>Acetobacteraceae</taxon>
        <taxon>Gluconobacter</taxon>
    </lineage>
</organism>
<evidence type="ECO:0000256" key="1">
    <source>
        <dbReference type="SAM" id="Coils"/>
    </source>
</evidence>